<keyword evidence="1" id="KW-0732">Signal</keyword>
<dbReference type="PANTHER" id="PTHR43649:SF12">
    <property type="entry name" value="DIACETYLCHITOBIOSE BINDING PROTEIN DASA"/>
    <property type="match status" value="1"/>
</dbReference>
<proteinExistence type="predicted"/>
<dbReference type="InterPro" id="IPR006059">
    <property type="entry name" value="SBP"/>
</dbReference>
<feature type="chain" id="PRO_5039231547" evidence="1">
    <location>
        <begin position="30"/>
        <end position="572"/>
    </location>
</feature>
<dbReference type="CDD" id="cd13582">
    <property type="entry name" value="PBP2_AlgQ_like_3"/>
    <property type="match status" value="1"/>
</dbReference>
<name>A0A6C0PA96_9BACL</name>
<gene>
    <name evidence="2" type="ORF">GZH47_25755</name>
</gene>
<dbReference type="AlphaFoldDB" id="A0A6C0PA96"/>
<sequence length="572" mass="63298">MRKPRTAAALILAGTIVITAGCGSSANNANNTSNAGAGTANNAAAGNNQESTKPVTFSFFGADASPNWNNMQDEIGKEITKKTGVTIKAEYAVTGGGTDKISLMAASGEYPDLVFAKGDIDKLVDAGAMIDLTDLINKYAPNLKKVYGDYMQRLKYSNDDQSIYVLPSNDAVDTTYFDAGGGFELQQRVLKELGYPKINTLDDYEKALKDYVAKNPTTDGKPTIPLTLDTDDWRIMITGTNPAFEATGLPDDGEYYINQDTYEASLHIKRPEEREYFRWMNKLFNEGLLDKEAFVQKSDQYKSKIASGRVLGLIDQEWGYSDAENSLKTKDNGAYTYAHLPVTLSADYKDHSFAPTGFMAGWGIGITTSCKDPVRAIKFLDYLASDEGQVLRNWGIEGTDYSIENGIRTIPADVQKRKTEDNSAFTKETGIGLYNIFSAHYGDGVKDSTGSYYTTNFPDQIVAGYTQAEKDTLKAYSATTWKDLFPKESEFKVRAYGAAWNTPAPTDSDYSVIFKKAEDIIWKKIPEAVLAKPADFDKVYDNMLKQLDDVGTKKMEQMYTKAIQDRVKQWQG</sequence>
<evidence type="ECO:0000256" key="1">
    <source>
        <dbReference type="SAM" id="SignalP"/>
    </source>
</evidence>
<dbReference type="InterPro" id="IPR050490">
    <property type="entry name" value="Bact_solute-bd_prot1"/>
</dbReference>
<dbReference type="RefSeq" id="WP_162645434.1">
    <property type="nucleotide sequence ID" value="NZ_CP048286.1"/>
</dbReference>
<keyword evidence="3" id="KW-1185">Reference proteome</keyword>
<dbReference type="KEGG" id="prz:GZH47_25755"/>
<dbReference type="Proteomes" id="UP000479114">
    <property type="component" value="Chromosome"/>
</dbReference>
<dbReference type="PROSITE" id="PS51257">
    <property type="entry name" value="PROKAR_LIPOPROTEIN"/>
    <property type="match status" value="1"/>
</dbReference>
<accession>A0A6C0PA96</accession>
<reference evidence="2 3" key="1">
    <citation type="submission" date="2020-02" db="EMBL/GenBank/DDBJ databases">
        <title>Paenibacillus sp. nov., isolated from rhizosphere soil of tomato.</title>
        <authorList>
            <person name="Weon H.-Y."/>
            <person name="Lee S.A."/>
        </authorList>
    </citation>
    <scope>NUCLEOTIDE SEQUENCE [LARGE SCALE GENOMIC DNA]</scope>
    <source>
        <strain evidence="2 3">14171R-81</strain>
    </source>
</reference>
<dbReference type="Pfam" id="PF13416">
    <property type="entry name" value="SBP_bac_8"/>
    <property type="match status" value="1"/>
</dbReference>
<evidence type="ECO:0000313" key="2">
    <source>
        <dbReference type="EMBL" id="QHW35285.1"/>
    </source>
</evidence>
<protein>
    <submittedName>
        <fullName evidence="2">Extracellular solute-binding protein</fullName>
    </submittedName>
</protein>
<organism evidence="2 3">
    <name type="scientific">Paenibacillus rhizovicinus</name>
    <dbReference type="NCBI Taxonomy" id="2704463"/>
    <lineage>
        <taxon>Bacteria</taxon>
        <taxon>Bacillati</taxon>
        <taxon>Bacillota</taxon>
        <taxon>Bacilli</taxon>
        <taxon>Bacillales</taxon>
        <taxon>Paenibacillaceae</taxon>
        <taxon>Paenibacillus</taxon>
    </lineage>
</organism>
<dbReference type="Gene3D" id="3.40.190.10">
    <property type="entry name" value="Periplasmic binding protein-like II"/>
    <property type="match status" value="2"/>
</dbReference>
<dbReference type="EMBL" id="CP048286">
    <property type="protein sequence ID" value="QHW35285.1"/>
    <property type="molecule type" value="Genomic_DNA"/>
</dbReference>
<evidence type="ECO:0000313" key="3">
    <source>
        <dbReference type="Proteomes" id="UP000479114"/>
    </source>
</evidence>
<feature type="signal peptide" evidence="1">
    <location>
        <begin position="1"/>
        <end position="29"/>
    </location>
</feature>
<dbReference type="PANTHER" id="PTHR43649">
    <property type="entry name" value="ARABINOSE-BINDING PROTEIN-RELATED"/>
    <property type="match status" value="1"/>
</dbReference>
<dbReference type="SUPFAM" id="SSF53850">
    <property type="entry name" value="Periplasmic binding protein-like II"/>
    <property type="match status" value="1"/>
</dbReference>